<protein>
    <submittedName>
        <fullName evidence="1">Uncharacterized protein</fullName>
    </submittedName>
</protein>
<proteinExistence type="predicted"/>
<dbReference type="PANTHER" id="PTHR13627:SF31">
    <property type="entry name" value="RIBITOL 5-PHOSPHATE TRANSFERASE FKRP"/>
    <property type="match status" value="1"/>
</dbReference>
<dbReference type="EMBL" id="MK072304">
    <property type="protein sequence ID" value="AYV81795.1"/>
    <property type="molecule type" value="Genomic_DNA"/>
</dbReference>
<dbReference type="PANTHER" id="PTHR13627">
    <property type="entry name" value="FUKUTIN RELATED PROTEIN"/>
    <property type="match status" value="1"/>
</dbReference>
<evidence type="ECO:0000313" key="1">
    <source>
        <dbReference type="EMBL" id="AYV81795.1"/>
    </source>
</evidence>
<dbReference type="InterPro" id="IPR052613">
    <property type="entry name" value="LicD_transferase"/>
</dbReference>
<accession>A0A3G5A3I7</accession>
<sequence length="256" mass="30062">MCVILFMIEHYCVMADREVALYDHSDAFDHLKYIGERLKSHGVEYWLMLDTLLGGVREGDILKSLNGVDIGTWLENYKSLLGMNELVKKDGYRFTESFVTGNKYPEGTDKTIWRVSVNVFYFNKNVGDIYFFSRFADKIARRYSEGIDYWPSIFTVPEWFFDKLDSVWIRKIAFPIPRAAGILLDYWYGTKWRNRGGLSHKNTVMNRLHRLSFLTSYVKEGGKLEARSNEAKYTYPIDQIKWIKENDPVHESKLRG</sequence>
<gene>
    <name evidence="1" type="ORF">Harvfovirus62_8</name>
</gene>
<reference evidence="1" key="1">
    <citation type="submission" date="2018-10" db="EMBL/GenBank/DDBJ databases">
        <title>Hidden diversity of soil giant viruses.</title>
        <authorList>
            <person name="Schulz F."/>
            <person name="Alteio L."/>
            <person name="Goudeau D."/>
            <person name="Ryan E.M."/>
            <person name="Malmstrom R.R."/>
            <person name="Blanchard J."/>
            <person name="Woyke T."/>
        </authorList>
    </citation>
    <scope>NUCLEOTIDE SEQUENCE</scope>
    <source>
        <strain evidence="1">HAV1</strain>
    </source>
</reference>
<organism evidence="1">
    <name type="scientific">Harvfovirus sp</name>
    <dbReference type="NCBI Taxonomy" id="2487768"/>
    <lineage>
        <taxon>Viruses</taxon>
        <taxon>Varidnaviria</taxon>
        <taxon>Bamfordvirae</taxon>
        <taxon>Nucleocytoviricota</taxon>
        <taxon>Megaviricetes</taxon>
        <taxon>Imitervirales</taxon>
        <taxon>Mimiviridae</taxon>
        <taxon>Klosneuvirinae</taxon>
    </lineage>
</organism>
<name>A0A3G5A3I7_9VIRU</name>